<evidence type="ECO:0000313" key="2">
    <source>
        <dbReference type="Proteomes" id="UP000245081"/>
    </source>
</evidence>
<gene>
    <name evidence="1" type="ORF">NMK_2383</name>
</gene>
<keyword evidence="2" id="KW-1185">Reference proteome</keyword>
<evidence type="ECO:0000313" key="1">
    <source>
        <dbReference type="EMBL" id="GBG14782.1"/>
    </source>
</evidence>
<proteinExistence type="predicted"/>
<name>A0A2R5F959_9PROT</name>
<dbReference type="Proteomes" id="UP000245081">
    <property type="component" value="Unassembled WGS sequence"/>
</dbReference>
<sequence length="35" mass="3894">MLKILITRMVGTSAILSLTNYAVLQFVEEKNHGMA</sequence>
<reference evidence="1 2" key="1">
    <citation type="journal article" date="2018" name="Environ. Microbiol.">
        <title>Isolation and genomic characterization of Novimethylophilus kurashikiensis gen. nov. sp. nov., a new lanthanide-dependent methylotrophic species of Methylophilaceae.</title>
        <authorList>
            <person name="Lv H."/>
            <person name="Sahin N."/>
            <person name="Tani A."/>
        </authorList>
    </citation>
    <scope>NUCLEOTIDE SEQUENCE [LARGE SCALE GENOMIC DNA]</scope>
    <source>
        <strain evidence="1 2">La2-4</strain>
    </source>
</reference>
<dbReference type="AlphaFoldDB" id="A0A2R5F959"/>
<dbReference type="EMBL" id="BDOQ01000009">
    <property type="protein sequence ID" value="GBG14782.1"/>
    <property type="molecule type" value="Genomic_DNA"/>
</dbReference>
<accession>A0A2R5F959</accession>
<comment type="caution">
    <text evidence="1">The sequence shown here is derived from an EMBL/GenBank/DDBJ whole genome shotgun (WGS) entry which is preliminary data.</text>
</comment>
<protein>
    <submittedName>
        <fullName evidence="1">Uncharacterized protein</fullName>
    </submittedName>
</protein>
<organism evidence="1 2">
    <name type="scientific">Novimethylophilus kurashikiensis</name>
    <dbReference type="NCBI Taxonomy" id="1825523"/>
    <lineage>
        <taxon>Bacteria</taxon>
        <taxon>Pseudomonadati</taxon>
        <taxon>Pseudomonadota</taxon>
        <taxon>Betaproteobacteria</taxon>
        <taxon>Nitrosomonadales</taxon>
        <taxon>Methylophilaceae</taxon>
        <taxon>Novimethylophilus</taxon>
    </lineage>
</organism>